<dbReference type="EMBL" id="VSSQ01055991">
    <property type="protein sequence ID" value="MPN09861.1"/>
    <property type="molecule type" value="Genomic_DNA"/>
</dbReference>
<reference evidence="1" key="1">
    <citation type="submission" date="2019-08" db="EMBL/GenBank/DDBJ databases">
        <authorList>
            <person name="Kucharzyk K."/>
            <person name="Murdoch R.W."/>
            <person name="Higgins S."/>
            <person name="Loffler F."/>
        </authorList>
    </citation>
    <scope>NUCLEOTIDE SEQUENCE</scope>
</reference>
<comment type="caution">
    <text evidence="1">The sequence shown here is derived from an EMBL/GenBank/DDBJ whole genome shotgun (WGS) entry which is preliminary data.</text>
</comment>
<gene>
    <name evidence="1" type="ORF">SDC9_157154</name>
</gene>
<protein>
    <submittedName>
        <fullName evidence="1">Uncharacterized protein</fullName>
    </submittedName>
</protein>
<organism evidence="1">
    <name type="scientific">bioreactor metagenome</name>
    <dbReference type="NCBI Taxonomy" id="1076179"/>
    <lineage>
        <taxon>unclassified sequences</taxon>
        <taxon>metagenomes</taxon>
        <taxon>ecological metagenomes</taxon>
    </lineage>
</organism>
<sequence>MQFIEDNDVSVLGLIDLIGNRINNNNNQRLADMLMLPQNEQKQFKYLQTLVSISKKEKVLLALPNLIEIK</sequence>
<proteinExistence type="predicted"/>
<evidence type="ECO:0000313" key="1">
    <source>
        <dbReference type="EMBL" id="MPN09861.1"/>
    </source>
</evidence>
<name>A0A645F6G9_9ZZZZ</name>
<dbReference type="AlphaFoldDB" id="A0A645F6G9"/>
<accession>A0A645F6G9</accession>